<name>A0A8T4C6X9_9ARCH</name>
<feature type="transmembrane region" description="Helical" evidence="1">
    <location>
        <begin position="7"/>
        <end position="28"/>
    </location>
</feature>
<evidence type="ECO:0000313" key="2">
    <source>
        <dbReference type="EMBL" id="MBM3281934.1"/>
    </source>
</evidence>
<sequence length="112" mass="11662">MDQKIGSWAFIIGVVLAILVGLLGATVFGGFAQWLPVVFIILGLIVGFLNIGDKETTAFLVAVIALLVAGGVDWTVVPTIGTYFASIFGYVASLLAPAAVIVGLKAVWNLAR</sequence>
<feature type="transmembrane region" description="Helical" evidence="1">
    <location>
        <begin position="34"/>
        <end position="51"/>
    </location>
</feature>
<evidence type="ECO:0000313" key="3">
    <source>
        <dbReference type="Proteomes" id="UP000774699"/>
    </source>
</evidence>
<keyword evidence="1" id="KW-1133">Transmembrane helix</keyword>
<accession>A0A8T4C6X9</accession>
<dbReference type="Proteomes" id="UP000774699">
    <property type="component" value="Unassembled WGS sequence"/>
</dbReference>
<organism evidence="2 3">
    <name type="scientific">Candidatus Iainarchaeum sp</name>
    <dbReference type="NCBI Taxonomy" id="3101447"/>
    <lineage>
        <taxon>Archaea</taxon>
        <taxon>Candidatus Iainarchaeota</taxon>
        <taxon>Candidatus Iainarchaeia</taxon>
        <taxon>Candidatus Iainarchaeales</taxon>
        <taxon>Candidatus Iainarchaeaceae</taxon>
        <taxon>Candidatus Iainarchaeum</taxon>
    </lineage>
</organism>
<proteinExistence type="predicted"/>
<feature type="transmembrane region" description="Helical" evidence="1">
    <location>
        <begin position="58"/>
        <end position="77"/>
    </location>
</feature>
<protein>
    <submittedName>
        <fullName evidence="2">Uncharacterized protein</fullName>
    </submittedName>
</protein>
<dbReference type="AlphaFoldDB" id="A0A8T4C6X9"/>
<gene>
    <name evidence="2" type="ORF">FJY86_01150</name>
</gene>
<keyword evidence="1" id="KW-0812">Transmembrane</keyword>
<comment type="caution">
    <text evidence="2">The sequence shown here is derived from an EMBL/GenBank/DDBJ whole genome shotgun (WGS) entry which is preliminary data.</text>
</comment>
<dbReference type="EMBL" id="VGJJ01000004">
    <property type="protein sequence ID" value="MBM3281934.1"/>
    <property type="molecule type" value="Genomic_DNA"/>
</dbReference>
<keyword evidence="1" id="KW-0472">Membrane</keyword>
<feature type="non-terminal residue" evidence="2">
    <location>
        <position position="112"/>
    </location>
</feature>
<feature type="transmembrane region" description="Helical" evidence="1">
    <location>
        <begin position="83"/>
        <end position="108"/>
    </location>
</feature>
<reference evidence="2" key="1">
    <citation type="submission" date="2019-03" db="EMBL/GenBank/DDBJ databases">
        <title>Lake Tanganyika Metagenome-Assembled Genomes (MAGs).</title>
        <authorList>
            <person name="Tran P."/>
        </authorList>
    </citation>
    <scope>NUCLEOTIDE SEQUENCE</scope>
    <source>
        <strain evidence="2">M_DeepCast_50m_m2_156</strain>
    </source>
</reference>
<evidence type="ECO:0000256" key="1">
    <source>
        <dbReference type="SAM" id="Phobius"/>
    </source>
</evidence>